<feature type="signal peptide" evidence="1">
    <location>
        <begin position="1"/>
        <end position="21"/>
    </location>
</feature>
<evidence type="ECO:0008006" key="4">
    <source>
        <dbReference type="Google" id="ProtNLM"/>
    </source>
</evidence>
<keyword evidence="1" id="KW-0732">Signal</keyword>
<feature type="chain" id="PRO_5045202303" description="DUF3575 domain-containing protein" evidence="1">
    <location>
        <begin position="22"/>
        <end position="199"/>
    </location>
</feature>
<accession>A0ABP3VIB2</accession>
<protein>
    <recommendedName>
        <fullName evidence="4">DUF3575 domain-containing protein</fullName>
    </recommendedName>
</protein>
<organism evidence="2 3">
    <name type="scientific">Psychroflexus lacisalsi</name>
    <dbReference type="NCBI Taxonomy" id="503928"/>
    <lineage>
        <taxon>Bacteria</taxon>
        <taxon>Pseudomonadati</taxon>
        <taxon>Bacteroidota</taxon>
        <taxon>Flavobacteriia</taxon>
        <taxon>Flavobacteriales</taxon>
        <taxon>Flavobacteriaceae</taxon>
        <taxon>Psychroflexus</taxon>
    </lineage>
</organism>
<evidence type="ECO:0000313" key="3">
    <source>
        <dbReference type="Proteomes" id="UP001500185"/>
    </source>
</evidence>
<name>A0ABP3VIB2_9FLAO</name>
<gene>
    <name evidence="2" type="ORF">GCM10009433_17950</name>
</gene>
<dbReference type="Proteomes" id="UP001500185">
    <property type="component" value="Unassembled WGS sequence"/>
</dbReference>
<evidence type="ECO:0000313" key="2">
    <source>
        <dbReference type="EMBL" id="GAA0759609.1"/>
    </source>
</evidence>
<sequence length="199" mass="22999">MHKKYHITLGLFFLFSLPSKAQQFIESWDGTPNLERHQVTFNFFVPGIRYELGLFKNVSVSTSFSPGLAYYQEGYTFGFVWHTRVRYYHNFKTRYDMNKKVIGNSANYIAPARSVFWQPLQISNNLDGQKNFSLAFFGLLYGLQRTNEKGFNTTLEFGFGYYDGFGVPSGYGPLFNFTFGWVATNRKSRKTVGEPVLLD</sequence>
<evidence type="ECO:0000256" key="1">
    <source>
        <dbReference type="SAM" id="SignalP"/>
    </source>
</evidence>
<dbReference type="RefSeq" id="WP_003438632.1">
    <property type="nucleotide sequence ID" value="NZ_BAAAGG010000005.1"/>
</dbReference>
<proteinExistence type="predicted"/>
<dbReference type="EMBL" id="BAAAGG010000005">
    <property type="protein sequence ID" value="GAA0759609.1"/>
    <property type="molecule type" value="Genomic_DNA"/>
</dbReference>
<reference evidence="3" key="1">
    <citation type="journal article" date="2019" name="Int. J. Syst. Evol. Microbiol.">
        <title>The Global Catalogue of Microorganisms (GCM) 10K type strain sequencing project: providing services to taxonomists for standard genome sequencing and annotation.</title>
        <authorList>
            <consortium name="The Broad Institute Genomics Platform"/>
            <consortium name="The Broad Institute Genome Sequencing Center for Infectious Disease"/>
            <person name="Wu L."/>
            <person name="Ma J."/>
        </authorList>
    </citation>
    <scope>NUCLEOTIDE SEQUENCE [LARGE SCALE GENOMIC DNA]</scope>
    <source>
        <strain evidence="3">JCM 16231</strain>
    </source>
</reference>
<comment type="caution">
    <text evidence="2">The sequence shown here is derived from an EMBL/GenBank/DDBJ whole genome shotgun (WGS) entry which is preliminary data.</text>
</comment>
<keyword evidence="3" id="KW-1185">Reference proteome</keyword>